<accession>A0A895XS17</accession>
<feature type="compositionally biased region" description="Polar residues" evidence="1">
    <location>
        <begin position="154"/>
        <end position="166"/>
    </location>
</feature>
<protein>
    <submittedName>
        <fullName evidence="2">DUF5318 family protein</fullName>
    </submittedName>
</protein>
<organism evidence="2 3">
    <name type="scientific">Natronoglycomyces albus</name>
    <dbReference type="NCBI Taxonomy" id="2811108"/>
    <lineage>
        <taxon>Bacteria</taxon>
        <taxon>Bacillati</taxon>
        <taxon>Actinomycetota</taxon>
        <taxon>Actinomycetes</taxon>
        <taxon>Glycomycetales</taxon>
        <taxon>Glycomycetaceae</taxon>
        <taxon>Natronoglycomyces</taxon>
    </lineage>
</organism>
<evidence type="ECO:0000313" key="2">
    <source>
        <dbReference type="EMBL" id="QSB05356.1"/>
    </source>
</evidence>
<reference evidence="2" key="1">
    <citation type="submission" date="2021-02" db="EMBL/GenBank/DDBJ databases">
        <title>Natronoglycomyces albus gen. nov., sp. nov, a haloalkaliphilic actinobacterium from a soda solonchak soil.</title>
        <authorList>
            <person name="Sorokin D.Y."/>
            <person name="Khijniak T.V."/>
            <person name="Zakharycheva A.P."/>
            <person name="Boueva O.V."/>
            <person name="Ariskina E.V."/>
            <person name="Hahnke R.L."/>
            <person name="Bunk B."/>
            <person name="Sproer C."/>
            <person name="Schumann P."/>
            <person name="Evtushenko L.I."/>
            <person name="Kublanov I.V."/>
        </authorList>
    </citation>
    <scope>NUCLEOTIDE SEQUENCE</scope>
    <source>
        <strain evidence="2">DSM 106290</strain>
    </source>
</reference>
<keyword evidence="3" id="KW-1185">Reference proteome</keyword>
<evidence type="ECO:0000256" key="1">
    <source>
        <dbReference type="SAM" id="MobiDB-lite"/>
    </source>
</evidence>
<feature type="compositionally biased region" description="Low complexity" evidence="1">
    <location>
        <begin position="135"/>
        <end position="151"/>
    </location>
</feature>
<dbReference type="KEGG" id="nav:JQS30_16675"/>
<dbReference type="RefSeq" id="WP_213171363.1">
    <property type="nucleotide sequence ID" value="NZ_CP070496.1"/>
</dbReference>
<dbReference type="Pfam" id="PF17249">
    <property type="entry name" value="DUF5318"/>
    <property type="match status" value="1"/>
</dbReference>
<dbReference type="EMBL" id="CP070496">
    <property type="protein sequence ID" value="QSB05356.1"/>
    <property type="molecule type" value="Genomic_DNA"/>
</dbReference>
<dbReference type="AlphaFoldDB" id="A0A895XS17"/>
<evidence type="ECO:0000313" key="3">
    <source>
        <dbReference type="Proteomes" id="UP000662939"/>
    </source>
</evidence>
<name>A0A895XS17_9ACTN</name>
<dbReference type="Proteomes" id="UP000662939">
    <property type="component" value="Chromosome"/>
</dbReference>
<dbReference type="InterPro" id="IPR035169">
    <property type="entry name" value="DUF5318"/>
</dbReference>
<gene>
    <name evidence="2" type="ORF">JQS30_16675</name>
</gene>
<proteinExistence type="predicted"/>
<feature type="region of interest" description="Disordered" evidence="1">
    <location>
        <begin position="129"/>
        <end position="186"/>
    </location>
</feature>
<sequence>MRERYTTVDYALRKKRLLQQVASGLISTSEVCDASPYLANAARFHGEDLARRCPICRRSRLRMVHYVFGDDLSSASGSARSKRELRILAESYPEFDVFAVEVCRECSWNHLIYQFRLGFNVQDFKVTESVESPPGATGLTRRPAGTTTTGPDVNHNNVNPTSSGQLTRLGADPQNRTGGTSCDVDG</sequence>